<keyword evidence="2" id="KW-0378">Hydrolase</keyword>
<evidence type="ECO:0000256" key="2">
    <source>
        <dbReference type="ARBA" id="ARBA00022801"/>
    </source>
</evidence>
<dbReference type="AlphaFoldDB" id="A0A0C9T212"/>
<dbReference type="Pfam" id="PF01425">
    <property type="entry name" value="Amidase"/>
    <property type="match status" value="1"/>
</dbReference>
<accession>A0A0C9T212</accession>
<dbReference type="Gene3D" id="3.90.1300.10">
    <property type="entry name" value="Amidase signature (AS) domain"/>
    <property type="match status" value="1"/>
</dbReference>
<dbReference type="OrthoDB" id="6428749at2759"/>
<comment type="similarity">
    <text evidence="1">Belongs to the amidase family.</text>
</comment>
<feature type="domain" description="Amidase" evidence="3">
    <location>
        <begin position="3"/>
        <end position="226"/>
    </location>
</feature>
<keyword evidence="5" id="KW-1185">Reference proteome</keyword>
<name>A0A0C9T212_PAXIN</name>
<evidence type="ECO:0000256" key="1">
    <source>
        <dbReference type="ARBA" id="ARBA00009199"/>
    </source>
</evidence>
<dbReference type="PANTHER" id="PTHR46072">
    <property type="entry name" value="AMIDASE-RELATED-RELATED"/>
    <property type="match status" value="1"/>
</dbReference>
<organism evidence="4 5">
    <name type="scientific">Paxillus involutus ATCC 200175</name>
    <dbReference type="NCBI Taxonomy" id="664439"/>
    <lineage>
        <taxon>Eukaryota</taxon>
        <taxon>Fungi</taxon>
        <taxon>Dikarya</taxon>
        <taxon>Basidiomycota</taxon>
        <taxon>Agaricomycotina</taxon>
        <taxon>Agaricomycetes</taxon>
        <taxon>Agaricomycetidae</taxon>
        <taxon>Boletales</taxon>
        <taxon>Paxilineae</taxon>
        <taxon>Paxillaceae</taxon>
        <taxon>Paxillus</taxon>
    </lineage>
</organism>
<sequence length="247" mass="27787">MWDNEVVKPHPPLIRAMRIVKQALEKEGHHVIDWEPLNHIEIYRNAQLILVADGGEDYRRSCEASGEPLLTSMSPETDPHPFDLEVSLVKTLVGPQRNRTAWELWQLHAEKRALRKAYLDHWNATKNRSKTGRPVDAIISPAVAYTACPHGLNYDSFYTTLGNAMDYACAVFPVTFVDPNVDIPLPPHEFHNHEDEAFYNLYHPDVFPGVPVGLQLIGRSLEEEAVIAMVEVVDGAVKKHAAEGVES</sequence>
<dbReference type="GO" id="GO:0016787">
    <property type="term" value="F:hydrolase activity"/>
    <property type="evidence" value="ECO:0007669"/>
    <property type="project" value="UniProtKB-KW"/>
</dbReference>
<dbReference type="InterPro" id="IPR023631">
    <property type="entry name" value="Amidase_dom"/>
</dbReference>
<reference evidence="4 5" key="1">
    <citation type="submission" date="2014-06" db="EMBL/GenBank/DDBJ databases">
        <authorList>
            <consortium name="DOE Joint Genome Institute"/>
            <person name="Kuo A."/>
            <person name="Kohler A."/>
            <person name="Nagy L.G."/>
            <person name="Floudas D."/>
            <person name="Copeland A."/>
            <person name="Barry K.W."/>
            <person name="Cichocki N."/>
            <person name="Veneault-Fourrey C."/>
            <person name="LaButti K."/>
            <person name="Lindquist E.A."/>
            <person name="Lipzen A."/>
            <person name="Lundell T."/>
            <person name="Morin E."/>
            <person name="Murat C."/>
            <person name="Sun H."/>
            <person name="Tunlid A."/>
            <person name="Henrissat B."/>
            <person name="Grigoriev I.V."/>
            <person name="Hibbett D.S."/>
            <person name="Martin F."/>
            <person name="Nordberg H.P."/>
            <person name="Cantor M.N."/>
            <person name="Hua S.X."/>
        </authorList>
    </citation>
    <scope>NUCLEOTIDE SEQUENCE [LARGE SCALE GENOMIC DNA]</scope>
    <source>
        <strain evidence="4 5">ATCC 200175</strain>
    </source>
</reference>
<dbReference type="Proteomes" id="UP000053647">
    <property type="component" value="Unassembled WGS sequence"/>
</dbReference>
<dbReference type="InterPro" id="IPR036928">
    <property type="entry name" value="AS_sf"/>
</dbReference>
<evidence type="ECO:0000313" key="5">
    <source>
        <dbReference type="Proteomes" id="UP000053647"/>
    </source>
</evidence>
<protein>
    <recommendedName>
        <fullName evidence="3">Amidase domain-containing protein</fullName>
    </recommendedName>
</protein>
<gene>
    <name evidence="4" type="ORF">PAXINDRAFT_93264</name>
</gene>
<evidence type="ECO:0000259" key="3">
    <source>
        <dbReference type="Pfam" id="PF01425"/>
    </source>
</evidence>
<dbReference type="EMBL" id="KN820865">
    <property type="protein sequence ID" value="KIJ05588.1"/>
    <property type="molecule type" value="Genomic_DNA"/>
</dbReference>
<dbReference type="HOGENOM" id="CLU_009600_8_0_1"/>
<reference evidence="5" key="2">
    <citation type="submission" date="2015-01" db="EMBL/GenBank/DDBJ databases">
        <title>Evolutionary Origins and Diversification of the Mycorrhizal Mutualists.</title>
        <authorList>
            <consortium name="DOE Joint Genome Institute"/>
            <consortium name="Mycorrhizal Genomics Consortium"/>
            <person name="Kohler A."/>
            <person name="Kuo A."/>
            <person name="Nagy L.G."/>
            <person name="Floudas D."/>
            <person name="Copeland A."/>
            <person name="Barry K.W."/>
            <person name="Cichocki N."/>
            <person name="Veneault-Fourrey C."/>
            <person name="LaButti K."/>
            <person name="Lindquist E.A."/>
            <person name="Lipzen A."/>
            <person name="Lundell T."/>
            <person name="Morin E."/>
            <person name="Murat C."/>
            <person name="Riley R."/>
            <person name="Ohm R."/>
            <person name="Sun H."/>
            <person name="Tunlid A."/>
            <person name="Henrissat B."/>
            <person name="Grigoriev I.V."/>
            <person name="Hibbett D.S."/>
            <person name="Martin F."/>
        </authorList>
    </citation>
    <scope>NUCLEOTIDE SEQUENCE [LARGE SCALE GENOMIC DNA]</scope>
    <source>
        <strain evidence="5">ATCC 200175</strain>
    </source>
</reference>
<evidence type="ECO:0000313" key="4">
    <source>
        <dbReference type="EMBL" id="KIJ05588.1"/>
    </source>
</evidence>
<dbReference type="PANTHER" id="PTHR46072:SF2">
    <property type="entry name" value="AMIDASE (EUROFUNG)"/>
    <property type="match status" value="1"/>
</dbReference>
<proteinExistence type="inferred from homology"/>
<dbReference type="SUPFAM" id="SSF75304">
    <property type="entry name" value="Amidase signature (AS) enzymes"/>
    <property type="match status" value="1"/>
</dbReference>